<comment type="caution">
    <text evidence="1">The sequence shown here is derived from an EMBL/GenBank/DDBJ whole genome shotgun (WGS) entry which is preliminary data.</text>
</comment>
<evidence type="ECO:0000313" key="1">
    <source>
        <dbReference type="EMBL" id="TMQ64995.1"/>
    </source>
</evidence>
<gene>
    <name evidence="1" type="ORF">E6K78_08570</name>
</gene>
<protein>
    <recommendedName>
        <fullName evidence="3">DUF2946 domain-containing protein</fullName>
    </recommendedName>
</protein>
<name>A0A538TN18_UNCEI</name>
<evidence type="ECO:0000313" key="2">
    <source>
        <dbReference type="Proteomes" id="UP000316609"/>
    </source>
</evidence>
<sequence length="96" mass="9835">MNASLAFLRPVARWLAPVLGLLLLCNALASGLHQHHGAPHGPCAVCSASLSPAVQSPASAPSTAPELRGERLAVARIQVLRPIAAPIHSSRAPPTA</sequence>
<proteinExistence type="predicted"/>
<reference evidence="1 2" key="1">
    <citation type="journal article" date="2019" name="Nat. Microbiol.">
        <title>Mediterranean grassland soil C-N compound turnover is dependent on rainfall and depth, and is mediated by genomically divergent microorganisms.</title>
        <authorList>
            <person name="Diamond S."/>
            <person name="Andeer P.F."/>
            <person name="Li Z."/>
            <person name="Crits-Christoph A."/>
            <person name="Burstein D."/>
            <person name="Anantharaman K."/>
            <person name="Lane K.R."/>
            <person name="Thomas B.C."/>
            <person name="Pan C."/>
            <person name="Northen T.R."/>
            <person name="Banfield J.F."/>
        </authorList>
    </citation>
    <scope>NUCLEOTIDE SEQUENCE [LARGE SCALE GENOMIC DNA]</scope>
    <source>
        <strain evidence="1">WS_8</strain>
    </source>
</reference>
<dbReference type="Proteomes" id="UP000316609">
    <property type="component" value="Unassembled WGS sequence"/>
</dbReference>
<dbReference type="EMBL" id="VBOY01000077">
    <property type="protein sequence ID" value="TMQ64995.1"/>
    <property type="molecule type" value="Genomic_DNA"/>
</dbReference>
<evidence type="ECO:0008006" key="3">
    <source>
        <dbReference type="Google" id="ProtNLM"/>
    </source>
</evidence>
<accession>A0A538TN18</accession>
<dbReference type="AlphaFoldDB" id="A0A538TN18"/>
<feature type="non-terminal residue" evidence="1">
    <location>
        <position position="96"/>
    </location>
</feature>
<organism evidence="1 2">
    <name type="scientific">Eiseniibacteriota bacterium</name>
    <dbReference type="NCBI Taxonomy" id="2212470"/>
    <lineage>
        <taxon>Bacteria</taxon>
        <taxon>Candidatus Eiseniibacteriota</taxon>
    </lineage>
</organism>